<reference evidence="1 2" key="1">
    <citation type="submission" date="2018-04" db="EMBL/GenBank/DDBJ databases">
        <title>Genomic Encyclopedia of Type Strains, Phase III (KMG-III): the genomes of soil and plant-associated and newly described type strains.</title>
        <authorList>
            <person name="Whitman W."/>
        </authorList>
    </citation>
    <scope>NUCLEOTIDE SEQUENCE [LARGE SCALE GENOMIC DNA]</scope>
    <source>
        <strain evidence="1 2">KA25</strain>
    </source>
</reference>
<accession>A0A2T5K798</accession>
<dbReference type="AlphaFoldDB" id="A0A2T5K798"/>
<proteinExistence type="predicted"/>
<organism evidence="1 2">
    <name type="scientific">Cereibacter azotoformans</name>
    <dbReference type="NCBI Taxonomy" id="43057"/>
    <lineage>
        <taxon>Bacteria</taxon>
        <taxon>Pseudomonadati</taxon>
        <taxon>Pseudomonadota</taxon>
        <taxon>Alphaproteobacteria</taxon>
        <taxon>Rhodobacterales</taxon>
        <taxon>Paracoccaceae</taxon>
        <taxon>Cereibacter</taxon>
    </lineage>
</organism>
<keyword evidence="2" id="KW-1185">Reference proteome</keyword>
<protein>
    <submittedName>
        <fullName evidence="1">Uncharacterized protein</fullName>
    </submittedName>
</protein>
<sequence>MSDVAQAVHAAARAYGSLDVALAMTPRQLSAVMQLEASTRSRELLEGFSVQRIAAHGEKKDCDKLVKDLSDGS</sequence>
<comment type="caution">
    <text evidence="1">The sequence shown here is derived from an EMBL/GenBank/DDBJ whole genome shotgun (WGS) entry which is preliminary data.</text>
</comment>
<dbReference type="Proteomes" id="UP000244060">
    <property type="component" value="Unassembled WGS sequence"/>
</dbReference>
<name>A0A2T5K798_9RHOB</name>
<evidence type="ECO:0000313" key="2">
    <source>
        <dbReference type="Proteomes" id="UP000244060"/>
    </source>
</evidence>
<dbReference type="RefSeq" id="WP_108221130.1">
    <property type="nucleotide sequence ID" value="NZ_QAOT01000009.1"/>
</dbReference>
<gene>
    <name evidence="1" type="ORF">C8J28_109188</name>
</gene>
<evidence type="ECO:0000313" key="1">
    <source>
        <dbReference type="EMBL" id="PTR18228.1"/>
    </source>
</evidence>
<dbReference type="EMBL" id="QAOT01000009">
    <property type="protein sequence ID" value="PTR18228.1"/>
    <property type="molecule type" value="Genomic_DNA"/>
</dbReference>